<reference evidence="1" key="2">
    <citation type="submission" date="2022-01" db="EMBL/GenBank/DDBJ databases">
        <authorList>
            <person name="Yamashiro T."/>
            <person name="Shiraishi A."/>
            <person name="Satake H."/>
            <person name="Nakayama K."/>
        </authorList>
    </citation>
    <scope>NUCLEOTIDE SEQUENCE</scope>
</reference>
<accession>A0ABQ5GVU5</accession>
<dbReference type="EMBL" id="BQNB010018896">
    <property type="protein sequence ID" value="GJT79409.1"/>
    <property type="molecule type" value="Genomic_DNA"/>
</dbReference>
<organism evidence="1 2">
    <name type="scientific">Tanacetum coccineum</name>
    <dbReference type="NCBI Taxonomy" id="301880"/>
    <lineage>
        <taxon>Eukaryota</taxon>
        <taxon>Viridiplantae</taxon>
        <taxon>Streptophyta</taxon>
        <taxon>Embryophyta</taxon>
        <taxon>Tracheophyta</taxon>
        <taxon>Spermatophyta</taxon>
        <taxon>Magnoliopsida</taxon>
        <taxon>eudicotyledons</taxon>
        <taxon>Gunneridae</taxon>
        <taxon>Pentapetalae</taxon>
        <taxon>asterids</taxon>
        <taxon>campanulids</taxon>
        <taxon>Asterales</taxon>
        <taxon>Asteraceae</taxon>
        <taxon>Asteroideae</taxon>
        <taxon>Anthemideae</taxon>
        <taxon>Anthemidinae</taxon>
        <taxon>Tanacetum</taxon>
    </lineage>
</organism>
<evidence type="ECO:0000313" key="1">
    <source>
        <dbReference type="EMBL" id="GJT79409.1"/>
    </source>
</evidence>
<evidence type="ECO:0000313" key="2">
    <source>
        <dbReference type="Proteomes" id="UP001151760"/>
    </source>
</evidence>
<keyword evidence="2" id="KW-1185">Reference proteome</keyword>
<sequence>MLTQMLMMPSYGNASRTANILEHKTPRCSTVSNTPLSSNSFAARTVKFGNDQIAPILGYGDLVQGTITIKRVYYVKGLNNLFSVGQFCDADLEVAFRKSTCEMQESDKKQGKKDRNYPNNIPLKNKVKFHNILSFASVTNGIARPTVDTSSTNANIQALVLDDQGLINVEDPFMVLFVKLKDVNSMSNWKRISDKRTKNKAKNDKTKH</sequence>
<protein>
    <recommendedName>
        <fullName evidence="3">Integrase, catalytic region, zinc finger, CCHC-type, peptidase aspartic, catalytic</fullName>
    </recommendedName>
</protein>
<dbReference type="Proteomes" id="UP001151760">
    <property type="component" value="Unassembled WGS sequence"/>
</dbReference>
<reference evidence="1" key="1">
    <citation type="journal article" date="2022" name="Int. J. Mol. Sci.">
        <title>Draft Genome of Tanacetum Coccineum: Genomic Comparison of Closely Related Tanacetum-Family Plants.</title>
        <authorList>
            <person name="Yamashiro T."/>
            <person name="Shiraishi A."/>
            <person name="Nakayama K."/>
            <person name="Satake H."/>
        </authorList>
    </citation>
    <scope>NUCLEOTIDE SEQUENCE</scope>
</reference>
<proteinExistence type="predicted"/>
<comment type="caution">
    <text evidence="1">The sequence shown here is derived from an EMBL/GenBank/DDBJ whole genome shotgun (WGS) entry which is preliminary data.</text>
</comment>
<name>A0ABQ5GVU5_9ASTR</name>
<gene>
    <name evidence="1" type="ORF">Tco_1053751</name>
</gene>
<evidence type="ECO:0008006" key="3">
    <source>
        <dbReference type="Google" id="ProtNLM"/>
    </source>
</evidence>